<dbReference type="EMBL" id="CP159837">
    <property type="protein sequence ID" value="XCM35001.1"/>
    <property type="molecule type" value="Genomic_DNA"/>
</dbReference>
<reference evidence="1" key="1">
    <citation type="submission" date="2024-07" db="EMBL/GenBank/DDBJ databases">
        <authorList>
            <person name="Kim Y.J."/>
            <person name="Jeong J.Y."/>
        </authorList>
    </citation>
    <scope>NUCLEOTIDE SEQUENCE</scope>
    <source>
        <strain evidence="1">GIHE-MW2</strain>
    </source>
</reference>
<proteinExistence type="predicted"/>
<name>A0AAU8J8X9_9CYAN</name>
<dbReference type="AlphaFoldDB" id="A0AAU8J8X9"/>
<dbReference type="RefSeq" id="WP_156332052.1">
    <property type="nucleotide sequence ID" value="NZ_CP159837.1"/>
</dbReference>
<organism evidence="1">
    <name type="scientific">Planktothricoides raciborskii GIHE-MW2</name>
    <dbReference type="NCBI Taxonomy" id="2792601"/>
    <lineage>
        <taxon>Bacteria</taxon>
        <taxon>Bacillati</taxon>
        <taxon>Cyanobacteriota</taxon>
        <taxon>Cyanophyceae</taxon>
        <taxon>Oscillatoriophycideae</taxon>
        <taxon>Oscillatoriales</taxon>
        <taxon>Oscillatoriaceae</taxon>
        <taxon>Planktothricoides</taxon>
    </lineage>
</organism>
<evidence type="ECO:0000313" key="1">
    <source>
        <dbReference type="EMBL" id="XCM35001.1"/>
    </source>
</evidence>
<gene>
    <name evidence="1" type="ORF">ABWT76_003651</name>
</gene>
<accession>A0AAU8J8X9</accession>
<sequence length="64" mass="7363">MTKVKHPVVSKLSQIKDRLIKNPVVHGMGNIVIALITLSREFYIANHTLHQDHSSGNHRRMRHT</sequence>
<protein>
    <submittedName>
        <fullName evidence="1">Uncharacterized protein</fullName>
    </submittedName>
</protein>